<dbReference type="PANTHER" id="PTHR34136:SF1">
    <property type="entry name" value="UDP-N-ACETYL-D-MANNOSAMINURONIC ACID TRANSFERASE"/>
    <property type="match status" value="1"/>
</dbReference>
<keyword evidence="2" id="KW-0808">Transferase</keyword>
<organism evidence="3 4">
    <name type="scientific">Carboxylicivirga linearis</name>
    <dbReference type="NCBI Taxonomy" id="1628157"/>
    <lineage>
        <taxon>Bacteria</taxon>
        <taxon>Pseudomonadati</taxon>
        <taxon>Bacteroidota</taxon>
        <taxon>Bacteroidia</taxon>
        <taxon>Marinilabiliales</taxon>
        <taxon>Marinilabiliaceae</taxon>
        <taxon>Carboxylicivirga</taxon>
    </lineage>
</organism>
<dbReference type="Proteomes" id="UP000708576">
    <property type="component" value="Unassembled WGS sequence"/>
</dbReference>
<evidence type="ECO:0000313" key="3">
    <source>
        <dbReference type="EMBL" id="MBS2097110.1"/>
    </source>
</evidence>
<comment type="caution">
    <text evidence="3">The sequence shown here is derived from an EMBL/GenBank/DDBJ whole genome shotgun (WGS) entry which is preliminary data.</text>
</comment>
<sequence>MMLKSFDVFNGLLVSLSSKKMLISTINAHSYNVSKKDDVFRQALQKSQVLIPDGVSVVWAFKWLKGQKLTKIAGADLFYYEMKRLQEKGGKCFFLGSTVETLDKIKKRASIEFPNISIETYSPPYKPEFTKEDNGVMVEKINSFQPDVLFIGLTAPKQEKWAYKHYDDLDVGHIGCIGAVFDFYAGTIKRAPNWMINLGLEWFYRLIKEPKRMWKRYIIGNMIFIFTIIIEKYFRTLE</sequence>
<protein>
    <submittedName>
        <fullName evidence="3">WecB/TagA/CpsF family glycosyltransferase</fullName>
    </submittedName>
</protein>
<evidence type="ECO:0000256" key="2">
    <source>
        <dbReference type="ARBA" id="ARBA00022679"/>
    </source>
</evidence>
<evidence type="ECO:0000313" key="4">
    <source>
        <dbReference type="Proteomes" id="UP000708576"/>
    </source>
</evidence>
<dbReference type="EMBL" id="JAGUCO010000001">
    <property type="protein sequence ID" value="MBS2097110.1"/>
    <property type="molecule type" value="Genomic_DNA"/>
</dbReference>
<dbReference type="CDD" id="cd06533">
    <property type="entry name" value="Glyco_transf_WecG_TagA"/>
    <property type="match status" value="1"/>
</dbReference>
<dbReference type="NCBIfam" id="TIGR00696">
    <property type="entry name" value="wecG_tagA_cpsF"/>
    <property type="match status" value="1"/>
</dbReference>
<reference evidence="3 4" key="1">
    <citation type="journal article" date="2015" name="Int. J. Syst. Evol. Microbiol.">
        <title>Carboxylicivirga linearis sp. nov., isolated from a sea cucumber culture pond.</title>
        <authorList>
            <person name="Wang F.Q."/>
            <person name="Zhou Y.X."/>
            <person name="Lin X.Z."/>
            <person name="Chen G.J."/>
            <person name="Du Z.J."/>
        </authorList>
    </citation>
    <scope>NUCLEOTIDE SEQUENCE [LARGE SCALE GENOMIC DNA]</scope>
    <source>
        <strain evidence="3 4">FB218</strain>
    </source>
</reference>
<keyword evidence="4" id="KW-1185">Reference proteome</keyword>
<name>A0ABS5JQJ3_9BACT</name>
<dbReference type="InterPro" id="IPR004629">
    <property type="entry name" value="WecG_TagA_CpsF"/>
</dbReference>
<proteinExistence type="predicted"/>
<keyword evidence="1" id="KW-0328">Glycosyltransferase</keyword>
<gene>
    <name evidence="3" type="ORF">KEM10_02395</name>
</gene>
<accession>A0ABS5JQJ3</accession>
<dbReference type="PANTHER" id="PTHR34136">
    <property type="match status" value="1"/>
</dbReference>
<evidence type="ECO:0000256" key="1">
    <source>
        <dbReference type="ARBA" id="ARBA00022676"/>
    </source>
</evidence>
<dbReference type="Pfam" id="PF03808">
    <property type="entry name" value="Glyco_tran_WecG"/>
    <property type="match status" value="1"/>
</dbReference>